<keyword evidence="4" id="KW-0833">Ubl conjugation pathway</keyword>
<evidence type="ECO:0000256" key="3">
    <source>
        <dbReference type="ARBA" id="ARBA00022670"/>
    </source>
</evidence>
<organism evidence="9 10">
    <name type="scientific">Aphanomyces stellatus</name>
    <dbReference type="NCBI Taxonomy" id="120398"/>
    <lineage>
        <taxon>Eukaryota</taxon>
        <taxon>Sar</taxon>
        <taxon>Stramenopiles</taxon>
        <taxon>Oomycota</taxon>
        <taxon>Saprolegniomycetes</taxon>
        <taxon>Saprolegniales</taxon>
        <taxon>Verrucalvaceae</taxon>
        <taxon>Aphanomyces</taxon>
    </lineage>
</organism>
<feature type="domain" description="Josephin" evidence="7">
    <location>
        <begin position="12"/>
        <end position="180"/>
    </location>
</feature>
<dbReference type="Gene3D" id="3.90.70.40">
    <property type="match status" value="1"/>
</dbReference>
<reference evidence="9 10" key="1">
    <citation type="submission" date="2019-03" db="EMBL/GenBank/DDBJ databases">
        <authorList>
            <person name="Gaulin E."/>
            <person name="Dumas B."/>
        </authorList>
    </citation>
    <scope>NUCLEOTIDE SEQUENCE [LARGE SCALE GENOMIC DNA]</scope>
    <source>
        <strain evidence="9">CBS 568.67</strain>
    </source>
</reference>
<dbReference type="PANTHER" id="PTHR13291:SF0">
    <property type="entry name" value="JOSEPHIN-LIKE PROTEIN"/>
    <property type="match status" value="1"/>
</dbReference>
<accession>A0A485KL65</accession>
<evidence type="ECO:0000259" key="7">
    <source>
        <dbReference type="PROSITE" id="PS50957"/>
    </source>
</evidence>
<dbReference type="EMBL" id="CAADRA010005136">
    <property type="protein sequence ID" value="VFT85694.1"/>
    <property type="molecule type" value="Genomic_DNA"/>
</dbReference>
<dbReference type="PROSITE" id="PS50957">
    <property type="entry name" value="JOSEPHIN"/>
    <property type="match status" value="1"/>
</dbReference>
<dbReference type="InterPro" id="IPR040053">
    <property type="entry name" value="JOSD1/2"/>
</dbReference>
<dbReference type="InterPro" id="IPR006155">
    <property type="entry name" value="Josephin"/>
</dbReference>
<feature type="active site" evidence="6">
    <location>
        <position position="25"/>
    </location>
</feature>
<dbReference type="EMBL" id="VJMH01005115">
    <property type="protein sequence ID" value="KAF0700630.1"/>
    <property type="molecule type" value="Genomic_DNA"/>
</dbReference>
<dbReference type="GO" id="GO:0006508">
    <property type="term" value="P:proteolysis"/>
    <property type="evidence" value="ECO:0007669"/>
    <property type="project" value="UniProtKB-KW"/>
</dbReference>
<sequence length="180" mass="20425">MSAMAWRPDDALLAVYHERQVYMRCGLHAVNNLLQRKAFETDDFAAIAQDLNAGNSFTWWNPHQTLLGIGNYSVDVLTVALAKHGYTLSFFDRRKSMDALDLDVIDGVLVNVMTRSWMGMWQSRHWFALAKVEGTFYNLDSKLPRPTRFESLVPVRDFLQAVLASSQDNTVLVVTPQTNA</sequence>
<gene>
    <name evidence="9" type="primary">Aste57867_8808</name>
    <name evidence="8" type="ORF">As57867_008773</name>
    <name evidence="9" type="ORF">ASTE57867_8808</name>
</gene>
<dbReference type="EC" id="3.4.19.12" evidence="2"/>
<evidence type="ECO:0000313" key="10">
    <source>
        <dbReference type="Proteomes" id="UP000332933"/>
    </source>
</evidence>
<evidence type="ECO:0000256" key="4">
    <source>
        <dbReference type="ARBA" id="ARBA00022786"/>
    </source>
</evidence>
<comment type="catalytic activity">
    <reaction evidence="1">
        <text>Thiol-dependent hydrolysis of ester, thioester, amide, peptide and isopeptide bonds formed by the C-terminal Gly of ubiquitin (a 76-residue protein attached to proteins as an intracellular targeting signal).</text>
        <dbReference type="EC" id="3.4.19.12"/>
    </reaction>
</comment>
<keyword evidence="10" id="KW-1185">Reference proteome</keyword>
<feature type="active site" evidence="6">
    <location>
        <position position="125"/>
    </location>
</feature>
<evidence type="ECO:0000256" key="6">
    <source>
        <dbReference type="PROSITE-ProRule" id="PRU00331"/>
    </source>
</evidence>
<dbReference type="Pfam" id="PF02099">
    <property type="entry name" value="Josephin"/>
    <property type="match status" value="1"/>
</dbReference>
<evidence type="ECO:0000256" key="2">
    <source>
        <dbReference type="ARBA" id="ARBA00012759"/>
    </source>
</evidence>
<dbReference type="SMART" id="SM01246">
    <property type="entry name" value="Josephin"/>
    <property type="match status" value="1"/>
</dbReference>
<keyword evidence="5 6" id="KW-0378">Hydrolase</keyword>
<feature type="active site" evidence="6">
    <location>
        <position position="140"/>
    </location>
</feature>
<dbReference type="AlphaFoldDB" id="A0A485KL65"/>
<dbReference type="OrthoDB" id="422700at2759"/>
<evidence type="ECO:0000313" key="8">
    <source>
        <dbReference type="EMBL" id="KAF0700630.1"/>
    </source>
</evidence>
<proteinExistence type="predicted"/>
<name>A0A485KL65_9STRA</name>
<evidence type="ECO:0000256" key="5">
    <source>
        <dbReference type="ARBA" id="ARBA00022801"/>
    </source>
</evidence>
<dbReference type="Proteomes" id="UP000332933">
    <property type="component" value="Unassembled WGS sequence"/>
</dbReference>
<dbReference type="PANTHER" id="PTHR13291">
    <property type="entry name" value="JOSEPHIN 1, 2"/>
    <property type="match status" value="1"/>
</dbReference>
<reference evidence="8" key="2">
    <citation type="submission" date="2019-06" db="EMBL/GenBank/DDBJ databases">
        <title>Genomics analysis of Aphanomyces spp. identifies a new class of oomycete effector associated with host adaptation.</title>
        <authorList>
            <person name="Gaulin E."/>
        </authorList>
    </citation>
    <scope>NUCLEOTIDE SEQUENCE</scope>
    <source>
        <strain evidence="8">CBS 578.67</strain>
    </source>
</reference>
<protein>
    <recommendedName>
        <fullName evidence="2">ubiquitinyl hydrolase 1</fullName>
        <ecNumber evidence="2">3.4.19.12</ecNumber>
    </recommendedName>
</protein>
<keyword evidence="3" id="KW-0645">Protease</keyword>
<evidence type="ECO:0000313" key="9">
    <source>
        <dbReference type="EMBL" id="VFT85694.1"/>
    </source>
</evidence>
<evidence type="ECO:0000256" key="1">
    <source>
        <dbReference type="ARBA" id="ARBA00000707"/>
    </source>
</evidence>
<dbReference type="GO" id="GO:0004843">
    <property type="term" value="F:cysteine-type deubiquitinase activity"/>
    <property type="evidence" value="ECO:0007669"/>
    <property type="project" value="UniProtKB-EC"/>
</dbReference>
<dbReference type="GO" id="GO:0016579">
    <property type="term" value="P:protein deubiquitination"/>
    <property type="evidence" value="ECO:0007669"/>
    <property type="project" value="InterPro"/>
</dbReference>